<dbReference type="OrthoDB" id="260902at2759"/>
<name>A0A836HIE0_9TRYP</name>
<dbReference type="InterPro" id="IPR026816">
    <property type="entry name" value="Flavodoxin_dom"/>
</dbReference>
<keyword evidence="1" id="KW-0285">Flavoprotein</keyword>
<keyword evidence="4" id="KW-0560">Oxidoreductase</keyword>
<dbReference type="NCBIfam" id="NF008316">
    <property type="entry name" value="PRK11104.1"/>
    <property type="match status" value="1"/>
</dbReference>
<dbReference type="PANTHER" id="PTHR38030">
    <property type="entry name" value="PROTOPORPHYRINOGEN IX DEHYDROGENASE [MENAQUINONE]"/>
    <property type="match status" value="1"/>
</dbReference>
<dbReference type="HAMAP" id="MF_00853">
    <property type="entry name" value="HemG"/>
    <property type="match status" value="1"/>
</dbReference>
<keyword evidence="3" id="KW-0547">Nucleotide-binding</keyword>
<dbReference type="InterPro" id="IPR029039">
    <property type="entry name" value="Flavoprotein-like_sf"/>
</dbReference>
<feature type="domain" description="Flavodoxin" evidence="8">
    <location>
        <begin position="9"/>
        <end position="158"/>
    </location>
</feature>
<evidence type="ECO:0000256" key="6">
    <source>
        <dbReference type="ARBA" id="ARBA00023244"/>
    </source>
</evidence>
<evidence type="ECO:0000256" key="5">
    <source>
        <dbReference type="ARBA" id="ARBA00023136"/>
    </source>
</evidence>
<evidence type="ECO:0000256" key="3">
    <source>
        <dbReference type="ARBA" id="ARBA00022741"/>
    </source>
</evidence>
<comment type="caution">
    <text evidence="9">The sequence shown here is derived from an EMBL/GenBank/DDBJ whole genome shotgun (WGS) entry which is preliminary data.</text>
</comment>
<evidence type="ECO:0000313" key="9">
    <source>
        <dbReference type="EMBL" id="KAG5486782.1"/>
    </source>
</evidence>
<gene>
    <name evidence="9" type="ORF">LSCM1_08039</name>
</gene>
<keyword evidence="5 7" id="KW-0472">Membrane</keyword>
<dbReference type="SUPFAM" id="SSF52218">
    <property type="entry name" value="Flavoproteins"/>
    <property type="match status" value="1"/>
</dbReference>
<dbReference type="Pfam" id="PF12724">
    <property type="entry name" value="Flavodoxin_5"/>
    <property type="match status" value="1"/>
</dbReference>
<protein>
    <recommendedName>
        <fullName evidence="8">Flavodoxin domain-containing protein</fullName>
    </recommendedName>
</protein>
<keyword evidence="7" id="KW-1133">Transmembrane helix</keyword>
<keyword evidence="7" id="KW-0812">Transmembrane</keyword>
<dbReference type="GO" id="GO:0006782">
    <property type="term" value="P:protoporphyrinogen IX biosynthetic process"/>
    <property type="evidence" value="ECO:0007669"/>
    <property type="project" value="InterPro"/>
</dbReference>
<evidence type="ECO:0000256" key="4">
    <source>
        <dbReference type="ARBA" id="ARBA00023002"/>
    </source>
</evidence>
<reference evidence="10" key="1">
    <citation type="journal article" date="2021" name="Microbiol. Resour. Announc.">
        <title>LGAAP: Leishmaniinae Genome Assembly and Annotation Pipeline.</title>
        <authorList>
            <person name="Almutairi H."/>
            <person name="Urbaniak M.D."/>
            <person name="Bates M.D."/>
            <person name="Jariyapan N."/>
            <person name="Kwakye-Nuako G."/>
            <person name="Thomaz-Soccol V."/>
            <person name="Al-Salem W.S."/>
            <person name="Dillon R.J."/>
            <person name="Bates P.A."/>
            <person name="Gatherer D."/>
        </authorList>
    </citation>
    <scope>NUCLEOTIDE SEQUENCE [LARGE SCALE GENOMIC DNA]</scope>
</reference>
<sequence>MRSCNPKYLLLYSTTDGHTKTIMDAIAQHLADEKGVRCDVVDIKDGINYVLSDYEKVLVGASVRYGHFSTFLTSYVRQHYSELNAMPSAFFSVNLTARKRDKNTATTNVYTRKFLNQSPWAPQLTGVFAGALWYPRYNVFDRLLIQLIMCVTGGETDSTKETVYTDWNAVRQFASDFGALASPQLSQPKLAVDEKPDRILGRRSVARWVLAAVGMSAAMVVGRRWIGASGG</sequence>
<dbReference type="AlphaFoldDB" id="A0A836HIE0"/>
<dbReference type="KEGG" id="lmat:92517895"/>
<dbReference type="EMBL" id="JAFEUZ010000006">
    <property type="protein sequence ID" value="KAG5486782.1"/>
    <property type="molecule type" value="Genomic_DNA"/>
</dbReference>
<dbReference type="GeneID" id="92517895"/>
<organism evidence="9 10">
    <name type="scientific">Leishmania martiniquensis</name>
    <dbReference type="NCBI Taxonomy" id="1580590"/>
    <lineage>
        <taxon>Eukaryota</taxon>
        <taxon>Discoba</taxon>
        <taxon>Euglenozoa</taxon>
        <taxon>Kinetoplastea</taxon>
        <taxon>Metakinetoplastina</taxon>
        <taxon>Trypanosomatida</taxon>
        <taxon>Trypanosomatidae</taxon>
        <taxon>Leishmaniinae</taxon>
        <taxon>Leishmania</taxon>
    </lineage>
</organism>
<proteinExistence type="inferred from homology"/>
<dbReference type="GO" id="GO:0004729">
    <property type="term" value="F:oxygen-dependent protoporphyrinogen oxidase activity"/>
    <property type="evidence" value="ECO:0007669"/>
    <property type="project" value="InterPro"/>
</dbReference>
<keyword evidence="10" id="KW-1185">Reference proteome</keyword>
<keyword evidence="2" id="KW-0288">FMN</keyword>
<evidence type="ECO:0000313" key="10">
    <source>
        <dbReference type="Proteomes" id="UP000673552"/>
    </source>
</evidence>
<dbReference type="RefSeq" id="XP_067181239.1">
    <property type="nucleotide sequence ID" value="XM_067325383.1"/>
</dbReference>
<reference evidence="10" key="2">
    <citation type="journal article" date="2021" name="Sci. Data">
        <title>Chromosome-scale genome sequencing, assembly and annotation of six genomes from subfamily Leishmaniinae.</title>
        <authorList>
            <person name="Almutairi H."/>
            <person name="Urbaniak M.D."/>
            <person name="Bates M.D."/>
            <person name="Jariyapan N."/>
            <person name="Kwakye-Nuako G."/>
            <person name="Thomaz Soccol V."/>
            <person name="Al-Salem W.S."/>
            <person name="Dillon R.J."/>
            <person name="Bates P.A."/>
            <person name="Gatherer D."/>
        </authorList>
    </citation>
    <scope>NUCLEOTIDE SEQUENCE [LARGE SCALE GENOMIC DNA]</scope>
</reference>
<dbReference type="InterPro" id="IPR044264">
    <property type="entry name" value="HemG"/>
</dbReference>
<dbReference type="GO" id="GO:0010181">
    <property type="term" value="F:FMN binding"/>
    <property type="evidence" value="ECO:0007669"/>
    <property type="project" value="InterPro"/>
</dbReference>
<dbReference type="Gene3D" id="3.40.50.360">
    <property type="match status" value="1"/>
</dbReference>
<dbReference type="GO" id="GO:0070819">
    <property type="term" value="F:menaquinone-dependent protoporphyrinogen oxidase activity"/>
    <property type="evidence" value="ECO:0007669"/>
    <property type="project" value="InterPro"/>
</dbReference>
<evidence type="ECO:0000256" key="7">
    <source>
        <dbReference type="SAM" id="Phobius"/>
    </source>
</evidence>
<keyword evidence="6" id="KW-0627">Porphyrin biosynthesis</keyword>
<dbReference type="InterPro" id="IPR052200">
    <property type="entry name" value="Protoporphyrinogen_IX_DH"/>
</dbReference>
<evidence type="ECO:0000256" key="1">
    <source>
        <dbReference type="ARBA" id="ARBA00022630"/>
    </source>
</evidence>
<evidence type="ECO:0000259" key="8">
    <source>
        <dbReference type="Pfam" id="PF12724"/>
    </source>
</evidence>
<dbReference type="Proteomes" id="UP000673552">
    <property type="component" value="Unassembled WGS sequence"/>
</dbReference>
<dbReference type="PANTHER" id="PTHR38030:SF2">
    <property type="entry name" value="PROTOPORPHYRINOGEN IX DEHYDROGENASE [QUINONE]"/>
    <property type="match status" value="1"/>
</dbReference>
<feature type="transmembrane region" description="Helical" evidence="7">
    <location>
        <begin position="205"/>
        <end position="226"/>
    </location>
</feature>
<evidence type="ECO:0000256" key="2">
    <source>
        <dbReference type="ARBA" id="ARBA00022643"/>
    </source>
</evidence>
<accession>A0A836HIE0</accession>